<feature type="transmembrane region" description="Helical" evidence="1">
    <location>
        <begin position="21"/>
        <end position="43"/>
    </location>
</feature>
<evidence type="ECO:0000256" key="1">
    <source>
        <dbReference type="SAM" id="Phobius"/>
    </source>
</evidence>
<name>A0ABP5QYD9_9MICO</name>
<protein>
    <recommendedName>
        <fullName evidence="4">Integral membrane protein</fullName>
    </recommendedName>
</protein>
<dbReference type="InterPro" id="IPR049713">
    <property type="entry name" value="Pr6Pr-like"/>
</dbReference>
<dbReference type="Proteomes" id="UP001500929">
    <property type="component" value="Unassembled WGS sequence"/>
</dbReference>
<keyword evidence="3" id="KW-1185">Reference proteome</keyword>
<sequence>MNPQSPRRAPRALAVSRVVHLAVAGVVAASIGIQLVLLVTGGADANSGETGEVADLGTRLVRLFLFFTIDSNLVVAVVSIVTAVNPFRPGFWWNALRLNALVAITVTGVVYMVLLAPAIHIDGWALVSMVGLHVVSPIGFVAAWLVFGPRPRFDWATVAAAFVLPVAWLAVTFIRGAIVDWYPYPFLDVRERGLPAALMNALLILVAAAVLAVLFRLVDAKLPSALRDR</sequence>
<evidence type="ECO:0000313" key="3">
    <source>
        <dbReference type="Proteomes" id="UP001500929"/>
    </source>
</evidence>
<feature type="transmembrane region" description="Helical" evidence="1">
    <location>
        <begin position="159"/>
        <end position="178"/>
    </location>
</feature>
<reference evidence="3" key="1">
    <citation type="journal article" date="2019" name="Int. J. Syst. Evol. Microbiol.">
        <title>The Global Catalogue of Microorganisms (GCM) 10K type strain sequencing project: providing services to taxonomists for standard genome sequencing and annotation.</title>
        <authorList>
            <consortium name="The Broad Institute Genomics Platform"/>
            <consortium name="The Broad Institute Genome Sequencing Center for Infectious Disease"/>
            <person name="Wu L."/>
            <person name="Ma J."/>
        </authorList>
    </citation>
    <scope>NUCLEOTIDE SEQUENCE [LARGE SCALE GENOMIC DNA]</scope>
    <source>
        <strain evidence="3">JCM 16117</strain>
    </source>
</reference>
<organism evidence="2 3">
    <name type="scientific">Herbiconiux moechotypicola</name>
    <dbReference type="NCBI Taxonomy" id="637393"/>
    <lineage>
        <taxon>Bacteria</taxon>
        <taxon>Bacillati</taxon>
        <taxon>Actinomycetota</taxon>
        <taxon>Actinomycetes</taxon>
        <taxon>Micrococcales</taxon>
        <taxon>Microbacteriaceae</taxon>
        <taxon>Herbiconiux</taxon>
    </lineage>
</organism>
<keyword evidence="1" id="KW-0472">Membrane</keyword>
<gene>
    <name evidence="2" type="ORF">GCM10009851_35720</name>
</gene>
<keyword evidence="1" id="KW-1133">Transmembrane helix</keyword>
<evidence type="ECO:0000313" key="2">
    <source>
        <dbReference type="EMBL" id="GAA2247149.1"/>
    </source>
</evidence>
<keyword evidence="1" id="KW-0812">Transmembrane</keyword>
<feature type="transmembrane region" description="Helical" evidence="1">
    <location>
        <begin position="96"/>
        <end position="119"/>
    </location>
</feature>
<feature type="transmembrane region" description="Helical" evidence="1">
    <location>
        <begin position="198"/>
        <end position="218"/>
    </location>
</feature>
<dbReference type="EMBL" id="BAAAQY010000013">
    <property type="protein sequence ID" value="GAA2247149.1"/>
    <property type="molecule type" value="Genomic_DNA"/>
</dbReference>
<proteinExistence type="predicted"/>
<dbReference type="RefSeq" id="WP_259481043.1">
    <property type="nucleotide sequence ID" value="NZ_BAAAQY010000013.1"/>
</dbReference>
<evidence type="ECO:0008006" key="4">
    <source>
        <dbReference type="Google" id="ProtNLM"/>
    </source>
</evidence>
<dbReference type="NCBIfam" id="NF038065">
    <property type="entry name" value="Pr6Pr"/>
    <property type="match status" value="1"/>
</dbReference>
<comment type="caution">
    <text evidence="2">The sequence shown here is derived from an EMBL/GenBank/DDBJ whole genome shotgun (WGS) entry which is preliminary data.</text>
</comment>
<feature type="transmembrane region" description="Helical" evidence="1">
    <location>
        <begin position="63"/>
        <end position="84"/>
    </location>
</feature>
<accession>A0ABP5QYD9</accession>
<feature type="transmembrane region" description="Helical" evidence="1">
    <location>
        <begin position="125"/>
        <end position="147"/>
    </location>
</feature>